<evidence type="ECO:0000313" key="7">
    <source>
        <dbReference type="EMBL" id="KAL1856949.1"/>
    </source>
</evidence>
<dbReference type="InterPro" id="IPR017972">
    <property type="entry name" value="Cyt_P450_CS"/>
</dbReference>
<evidence type="ECO:0000256" key="4">
    <source>
        <dbReference type="ARBA" id="ARBA00023004"/>
    </source>
</evidence>
<evidence type="ECO:0000256" key="6">
    <source>
        <dbReference type="RuleBase" id="RU000461"/>
    </source>
</evidence>
<evidence type="ECO:0000256" key="1">
    <source>
        <dbReference type="ARBA" id="ARBA00010617"/>
    </source>
</evidence>
<sequence length="404" mass="46177">MNSFAISGMFYCFLPVTPGGRTNAWYSFLHFETAKFLHEVAHDPHAGTNYQDLWTQVGRYTYSNFAMQAFGFSIDSAADERIQYIHESGARQIFGTLPGSHIVDILPILDRLPLWLKPWERSARAHFLKDLQWCRNHMVQVQKEDNPHNNFSMLKRILADEKRLGLSSNDEAAFLSLQLIIGAADTSRMSTWSFLEAMMMYPEVLKRGQELLDTTVGDRVPEWEDLESLPYVRSLMKEVWRWRPPVALGHPHTTTREIVYKGMRIPAGSRLHLNAWAIHHSPSRHSDPDIFDPTRYEHDALTSQQSANLPDPTKRDHFAFGAGRRICPGLHVAERSLGVAILRILWAFDIGIAPRAKLPLNPSDYRGFMPGNPGVDLPVTLTVRSEKKRQLIDTYWGLQQAKGY</sequence>
<dbReference type="Pfam" id="PF00067">
    <property type="entry name" value="p450"/>
    <property type="match status" value="1"/>
</dbReference>
<protein>
    <recommendedName>
        <fullName evidence="9">Cytochrome P450</fullName>
    </recommendedName>
</protein>
<evidence type="ECO:0000313" key="8">
    <source>
        <dbReference type="Proteomes" id="UP001583177"/>
    </source>
</evidence>
<name>A0ABR3W9U8_9PEZI</name>
<dbReference type="EMBL" id="JAWRVE010000117">
    <property type="protein sequence ID" value="KAL1856949.1"/>
    <property type="molecule type" value="Genomic_DNA"/>
</dbReference>
<evidence type="ECO:0000256" key="2">
    <source>
        <dbReference type="ARBA" id="ARBA00022723"/>
    </source>
</evidence>
<keyword evidence="4 6" id="KW-0408">Iron</keyword>
<dbReference type="PANTHER" id="PTHR46300:SF2">
    <property type="entry name" value="CYTOCHROME P450 MONOOXYGENASE ALNH-RELATED"/>
    <property type="match status" value="1"/>
</dbReference>
<dbReference type="PANTHER" id="PTHR46300">
    <property type="entry name" value="P450, PUTATIVE (EUROFUNG)-RELATED-RELATED"/>
    <property type="match status" value="1"/>
</dbReference>
<keyword evidence="8" id="KW-1185">Reference proteome</keyword>
<dbReference type="PROSITE" id="PS00086">
    <property type="entry name" value="CYTOCHROME_P450"/>
    <property type="match status" value="1"/>
</dbReference>
<dbReference type="InterPro" id="IPR001128">
    <property type="entry name" value="Cyt_P450"/>
</dbReference>
<evidence type="ECO:0008006" key="9">
    <source>
        <dbReference type="Google" id="ProtNLM"/>
    </source>
</evidence>
<dbReference type="InterPro" id="IPR050364">
    <property type="entry name" value="Cytochrome_P450_fung"/>
</dbReference>
<dbReference type="SUPFAM" id="SSF48264">
    <property type="entry name" value="Cytochrome P450"/>
    <property type="match status" value="1"/>
</dbReference>
<keyword evidence="6" id="KW-0349">Heme</keyword>
<proteinExistence type="inferred from homology"/>
<reference evidence="7 8" key="1">
    <citation type="journal article" date="2024" name="IMA Fungus">
        <title>IMA Genome - F19 : A genome assembly and annotation guide to empower mycologists, including annotated draft genome sequences of Ceratocystis pirilliformis, Diaporthe australafricana, Fusarium ophioides, Paecilomyces lecythidis, and Sporothrix stenoceras.</title>
        <authorList>
            <person name="Aylward J."/>
            <person name="Wilson A.M."/>
            <person name="Visagie C.M."/>
            <person name="Spraker J."/>
            <person name="Barnes I."/>
            <person name="Buitendag C."/>
            <person name="Ceriani C."/>
            <person name="Del Mar Angel L."/>
            <person name="du Plessis D."/>
            <person name="Fuchs T."/>
            <person name="Gasser K."/>
            <person name="Kramer D."/>
            <person name="Li W."/>
            <person name="Munsamy K."/>
            <person name="Piso A."/>
            <person name="Price J.L."/>
            <person name="Sonnekus B."/>
            <person name="Thomas C."/>
            <person name="van der Nest A."/>
            <person name="van Dijk A."/>
            <person name="van Heerden A."/>
            <person name="van Vuuren N."/>
            <person name="Yilmaz N."/>
            <person name="Duong T.A."/>
            <person name="van der Merwe N.A."/>
            <person name="Wingfield M.J."/>
            <person name="Wingfield B.D."/>
        </authorList>
    </citation>
    <scope>NUCLEOTIDE SEQUENCE [LARGE SCALE GENOMIC DNA]</scope>
    <source>
        <strain evidence="7 8">CMW 18300</strain>
    </source>
</reference>
<dbReference type="Proteomes" id="UP001583177">
    <property type="component" value="Unassembled WGS sequence"/>
</dbReference>
<keyword evidence="3 6" id="KW-0560">Oxidoreductase</keyword>
<evidence type="ECO:0000256" key="5">
    <source>
        <dbReference type="ARBA" id="ARBA00023033"/>
    </source>
</evidence>
<keyword evidence="2 6" id="KW-0479">Metal-binding</keyword>
<dbReference type="Gene3D" id="1.10.630.10">
    <property type="entry name" value="Cytochrome P450"/>
    <property type="match status" value="1"/>
</dbReference>
<gene>
    <name evidence="7" type="ORF">Daus18300_010508</name>
</gene>
<comment type="caution">
    <text evidence="7">The sequence shown here is derived from an EMBL/GenBank/DDBJ whole genome shotgun (WGS) entry which is preliminary data.</text>
</comment>
<dbReference type="PRINTS" id="PR00463">
    <property type="entry name" value="EP450I"/>
</dbReference>
<comment type="similarity">
    <text evidence="1 6">Belongs to the cytochrome P450 family.</text>
</comment>
<keyword evidence="5 6" id="KW-0503">Monooxygenase</keyword>
<dbReference type="InterPro" id="IPR036396">
    <property type="entry name" value="Cyt_P450_sf"/>
</dbReference>
<organism evidence="7 8">
    <name type="scientific">Diaporthe australafricana</name>
    <dbReference type="NCBI Taxonomy" id="127596"/>
    <lineage>
        <taxon>Eukaryota</taxon>
        <taxon>Fungi</taxon>
        <taxon>Dikarya</taxon>
        <taxon>Ascomycota</taxon>
        <taxon>Pezizomycotina</taxon>
        <taxon>Sordariomycetes</taxon>
        <taxon>Sordariomycetidae</taxon>
        <taxon>Diaporthales</taxon>
        <taxon>Diaporthaceae</taxon>
        <taxon>Diaporthe</taxon>
    </lineage>
</organism>
<accession>A0ABR3W9U8</accession>
<evidence type="ECO:0000256" key="3">
    <source>
        <dbReference type="ARBA" id="ARBA00023002"/>
    </source>
</evidence>
<dbReference type="InterPro" id="IPR002401">
    <property type="entry name" value="Cyt_P450_E_grp-I"/>
</dbReference>